<sequence>MLMSLFEVYDPFTFYGGLSLNWFVLVFIYFIFFSVFWLVPGTYYYLFDFLLSALVREFSNFYSVLKMKVGLLVFICLFLYVLLCNILGLIPYVFACSAHFVFSISFGLPFWFGLMFLGWFNFTNFMFSHLIPVGTPLILISFMVLIETISNFIRPWSLSIRLMANMISGHLLMSLLGDCGFSVILVQLGLFGFEFFVCFIQAYVFSALLTLYSGEI</sequence>
<dbReference type="InterPro" id="IPR023011">
    <property type="entry name" value="ATP_synth_F0_asu_AS"/>
</dbReference>
<keyword evidence="5 12" id="KW-0812">Transmembrane</keyword>
<feature type="transmembrane region" description="Helical" evidence="12">
    <location>
        <begin position="20"/>
        <end position="39"/>
    </location>
</feature>
<keyword evidence="8" id="KW-0406">Ion transport</keyword>
<dbReference type="InterPro" id="IPR000568">
    <property type="entry name" value="ATP_synth_F0_asu"/>
</dbReference>
<reference evidence="13" key="1">
    <citation type="journal article" date="2019" name="Mitochondrial DNA Part B Resour">
        <title>The complete mitochondrial genome of a whitefly (Hemiptera: Aleyrodidae) infesting Glycine max.</title>
        <authorList>
            <person name="Lei T."/>
            <person name="Liu S.-S."/>
            <person name="Liu Y.-Q."/>
        </authorList>
    </citation>
    <scope>NUCLEOTIDE SEQUENCE</scope>
    <source>
        <strain evidence="13">JXCHN01</strain>
    </source>
</reference>
<keyword evidence="7 12" id="KW-1133">Transmembrane helix</keyword>
<dbReference type="InterPro" id="IPR045083">
    <property type="entry name" value="ATP_synth_F0_asu_bact/mt"/>
</dbReference>
<evidence type="ECO:0000256" key="3">
    <source>
        <dbReference type="ARBA" id="ARBA00022448"/>
    </source>
</evidence>
<dbReference type="CDD" id="cd00310">
    <property type="entry name" value="ATP-synt_Fo_a_6"/>
    <property type="match status" value="1"/>
</dbReference>
<dbReference type="Gene3D" id="1.20.120.220">
    <property type="entry name" value="ATP synthase, F0 complex, subunit A"/>
    <property type="match status" value="1"/>
</dbReference>
<dbReference type="GO" id="GO:0005743">
    <property type="term" value="C:mitochondrial inner membrane"/>
    <property type="evidence" value="ECO:0007669"/>
    <property type="project" value="UniProtKB-SubCell"/>
</dbReference>
<evidence type="ECO:0000256" key="10">
    <source>
        <dbReference type="ARBA" id="ARBA00023310"/>
    </source>
</evidence>
<evidence type="ECO:0000256" key="5">
    <source>
        <dbReference type="ARBA" id="ARBA00022692"/>
    </source>
</evidence>
<dbReference type="PANTHER" id="PTHR11410:SF0">
    <property type="entry name" value="ATP SYNTHASE SUBUNIT A"/>
    <property type="match status" value="1"/>
</dbReference>
<dbReference type="EMBL" id="MK645228">
    <property type="protein sequence ID" value="QCW07965.1"/>
    <property type="molecule type" value="Genomic_DNA"/>
</dbReference>
<evidence type="ECO:0000256" key="11">
    <source>
        <dbReference type="RuleBase" id="RU004450"/>
    </source>
</evidence>
<gene>
    <name evidence="13" type="primary">ATP6</name>
</gene>
<keyword evidence="10" id="KW-0066">ATP synthesis</keyword>
<keyword evidence="6" id="KW-0375">Hydrogen ion transport</keyword>
<dbReference type="NCBIfam" id="TIGR01131">
    <property type="entry name" value="ATP_synt_6_or_A"/>
    <property type="match status" value="1"/>
</dbReference>
<dbReference type="SUPFAM" id="SSF81336">
    <property type="entry name" value="F1F0 ATP synthase subunit A"/>
    <property type="match status" value="1"/>
</dbReference>
<keyword evidence="9 12" id="KW-0472">Membrane</keyword>
<evidence type="ECO:0000313" key="13">
    <source>
        <dbReference type="EMBL" id="QCW07965.1"/>
    </source>
</evidence>
<evidence type="ECO:0000256" key="2">
    <source>
        <dbReference type="ARBA" id="ARBA00006810"/>
    </source>
</evidence>
<dbReference type="GO" id="GO:0046933">
    <property type="term" value="F:proton-transporting ATP synthase activity, rotational mechanism"/>
    <property type="evidence" value="ECO:0007669"/>
    <property type="project" value="TreeGrafter"/>
</dbReference>
<name>A0A4Y5N242_9HEMI</name>
<accession>A0A4Y5N242</accession>
<feature type="transmembrane region" description="Helical" evidence="12">
    <location>
        <begin position="100"/>
        <end position="120"/>
    </location>
</feature>
<keyword evidence="13" id="KW-0496">Mitochondrion</keyword>
<keyword evidence="4" id="KW-0138">CF(0)</keyword>
<dbReference type="AlphaFoldDB" id="A0A4Y5N242"/>
<evidence type="ECO:0000256" key="6">
    <source>
        <dbReference type="ARBA" id="ARBA00022781"/>
    </source>
</evidence>
<comment type="similarity">
    <text evidence="2">Belongs to the ATPase A chain family.</text>
</comment>
<feature type="transmembrane region" description="Helical" evidence="12">
    <location>
        <begin position="126"/>
        <end position="146"/>
    </location>
</feature>
<organism evidence="13">
    <name type="scientific">Aleyrodidae sp. JXCHN01</name>
    <dbReference type="NCBI Taxonomy" id="2583956"/>
    <lineage>
        <taxon>Eukaryota</taxon>
        <taxon>Metazoa</taxon>
        <taxon>Ecdysozoa</taxon>
        <taxon>Arthropoda</taxon>
        <taxon>Hexapoda</taxon>
        <taxon>Insecta</taxon>
        <taxon>Pterygota</taxon>
        <taxon>Neoptera</taxon>
        <taxon>Paraneoptera</taxon>
        <taxon>Hemiptera</taxon>
        <taxon>Sternorrhyncha</taxon>
        <taxon>Aleyrodoidea</taxon>
        <taxon>Aleyrodidae</taxon>
    </lineage>
</organism>
<protein>
    <recommendedName>
        <fullName evidence="11">ATP synthase subunit a</fullName>
    </recommendedName>
</protein>
<proteinExistence type="inferred from homology"/>
<evidence type="ECO:0000256" key="9">
    <source>
        <dbReference type="ARBA" id="ARBA00023136"/>
    </source>
</evidence>
<feature type="transmembrane region" description="Helical" evidence="12">
    <location>
        <begin position="167"/>
        <end position="185"/>
    </location>
</feature>
<feature type="transmembrane region" description="Helical" evidence="12">
    <location>
        <begin position="191"/>
        <end position="212"/>
    </location>
</feature>
<evidence type="ECO:0000256" key="1">
    <source>
        <dbReference type="ARBA" id="ARBA00004141"/>
    </source>
</evidence>
<dbReference type="Pfam" id="PF00119">
    <property type="entry name" value="ATP-synt_A"/>
    <property type="match status" value="1"/>
</dbReference>
<dbReference type="PANTHER" id="PTHR11410">
    <property type="entry name" value="ATP SYNTHASE SUBUNIT A"/>
    <property type="match status" value="1"/>
</dbReference>
<geneLocation type="mitochondrion" evidence="13"/>
<keyword evidence="3" id="KW-0813">Transport</keyword>
<evidence type="ECO:0000256" key="12">
    <source>
        <dbReference type="SAM" id="Phobius"/>
    </source>
</evidence>
<comment type="subcellular location">
    <subcellularLocation>
        <location evidence="1">Membrane</location>
        <topology evidence="1">Multi-pass membrane protein</topology>
    </subcellularLocation>
    <subcellularLocation>
        <location evidence="11">Mitochondrion inner membrane</location>
        <topology evidence="11">Multi-pass membrane protein</topology>
    </subcellularLocation>
</comment>
<evidence type="ECO:0000256" key="4">
    <source>
        <dbReference type="ARBA" id="ARBA00022547"/>
    </source>
</evidence>
<dbReference type="InterPro" id="IPR035908">
    <property type="entry name" value="F0_ATP_A_sf"/>
</dbReference>
<feature type="transmembrane region" description="Helical" evidence="12">
    <location>
        <begin position="71"/>
        <end position="93"/>
    </location>
</feature>
<evidence type="ECO:0000256" key="8">
    <source>
        <dbReference type="ARBA" id="ARBA00023065"/>
    </source>
</evidence>
<evidence type="ECO:0000256" key="7">
    <source>
        <dbReference type="ARBA" id="ARBA00022989"/>
    </source>
</evidence>
<dbReference type="GO" id="GO:0045259">
    <property type="term" value="C:proton-transporting ATP synthase complex"/>
    <property type="evidence" value="ECO:0007669"/>
    <property type="project" value="UniProtKB-KW"/>
</dbReference>
<dbReference type="PROSITE" id="PS00449">
    <property type="entry name" value="ATPASE_A"/>
    <property type="match status" value="1"/>
</dbReference>
<dbReference type="PRINTS" id="PR00123">
    <property type="entry name" value="ATPASEA"/>
</dbReference>